<dbReference type="Proteomes" id="UP000070328">
    <property type="component" value="Unassembled WGS sequence"/>
</dbReference>
<gene>
    <name evidence="1" type="ORF">CSIM01_03028</name>
</gene>
<organism evidence="1 2">
    <name type="scientific">Colletotrichum simmondsii</name>
    <dbReference type="NCBI Taxonomy" id="703756"/>
    <lineage>
        <taxon>Eukaryota</taxon>
        <taxon>Fungi</taxon>
        <taxon>Dikarya</taxon>
        <taxon>Ascomycota</taxon>
        <taxon>Pezizomycotina</taxon>
        <taxon>Sordariomycetes</taxon>
        <taxon>Hypocreomycetidae</taxon>
        <taxon>Glomerellales</taxon>
        <taxon>Glomerellaceae</taxon>
        <taxon>Colletotrichum</taxon>
        <taxon>Colletotrichum acutatum species complex</taxon>
    </lineage>
</organism>
<dbReference type="AlphaFoldDB" id="A0A135SL65"/>
<evidence type="ECO:0000313" key="2">
    <source>
        <dbReference type="Proteomes" id="UP000070328"/>
    </source>
</evidence>
<proteinExistence type="predicted"/>
<dbReference type="EMBL" id="JFBX01000521">
    <property type="protein sequence ID" value="KXH36635.1"/>
    <property type="molecule type" value="Genomic_DNA"/>
</dbReference>
<keyword evidence="2" id="KW-1185">Reference proteome</keyword>
<sequence length="364" mass="41433">MGSKKCHCKSTTDRDLRKLASATVVEFLIPKNVYGVEFVTTITWSKDFSAPGDGTDLVQPFQPSLICRMERIPFHPRSQTRHGVEGEFAKLCTAATMYAFLFPVLERPREVDSDEDRETLRNAWKSSKCRQLCTGMNGGETEGINTFSATDIICTLEDAHEPTLKAFFTTQRIIKLNSLHPHPPPLLSRRKGNLCHLASRTPLLFTERYYSLPSSMSLLRFCYEPQEKQCPERTSLFLKFTADGSSDDLVARRLRLRSDSQHDFAAYLRDARRPVSDHEGLSKLLRQDGDFDFPIKRKKHSEDLFDIAGHTKDGGWSLDSERTKQSPKTGYDELGQRVRAVRCARDPKEMFGCENLALQEQTKS</sequence>
<reference evidence="1 2" key="1">
    <citation type="submission" date="2014-02" db="EMBL/GenBank/DDBJ databases">
        <title>The genome sequence of Colletotrichum simmondsii CBS122122.</title>
        <authorList>
            <person name="Baroncelli R."/>
            <person name="Thon M.R."/>
        </authorList>
    </citation>
    <scope>NUCLEOTIDE SEQUENCE [LARGE SCALE GENOMIC DNA]</scope>
    <source>
        <strain evidence="1 2">CBS122122</strain>
    </source>
</reference>
<accession>A0A135SL65</accession>
<name>A0A135SL65_9PEZI</name>
<protein>
    <submittedName>
        <fullName evidence="1">Uncharacterized protein</fullName>
    </submittedName>
</protein>
<evidence type="ECO:0000313" key="1">
    <source>
        <dbReference type="EMBL" id="KXH36635.1"/>
    </source>
</evidence>
<comment type="caution">
    <text evidence="1">The sequence shown here is derived from an EMBL/GenBank/DDBJ whole genome shotgun (WGS) entry which is preliminary data.</text>
</comment>